<dbReference type="EC" id="1.3.8.7" evidence="10"/>
<dbReference type="InterPro" id="IPR036250">
    <property type="entry name" value="AcylCo_DH-like_C"/>
</dbReference>
<dbReference type="GO" id="GO:0070991">
    <property type="term" value="F:medium-chain fatty acyl-CoA dehydrogenase activity"/>
    <property type="evidence" value="ECO:0007669"/>
    <property type="project" value="UniProtKB-EC"/>
</dbReference>
<dbReference type="InterPro" id="IPR009100">
    <property type="entry name" value="AcylCoA_DH/oxidase_NM_dom_sf"/>
</dbReference>
<keyword evidence="3 6" id="KW-0285">Flavoprotein</keyword>
<keyword evidence="4 6" id="KW-0274">FAD</keyword>
<evidence type="ECO:0000256" key="5">
    <source>
        <dbReference type="ARBA" id="ARBA00023002"/>
    </source>
</evidence>
<evidence type="ECO:0000259" key="7">
    <source>
        <dbReference type="Pfam" id="PF00441"/>
    </source>
</evidence>
<feature type="domain" description="Acyl-CoA dehydrogenase/oxidase N-terminal" evidence="9">
    <location>
        <begin position="18"/>
        <end position="128"/>
    </location>
</feature>
<comment type="similarity">
    <text evidence="2 6">Belongs to the acyl-CoA dehydrogenase family.</text>
</comment>
<evidence type="ECO:0000256" key="3">
    <source>
        <dbReference type="ARBA" id="ARBA00022630"/>
    </source>
</evidence>
<dbReference type="SUPFAM" id="SSF56645">
    <property type="entry name" value="Acyl-CoA dehydrogenase NM domain-like"/>
    <property type="match status" value="1"/>
</dbReference>
<dbReference type="InterPro" id="IPR006089">
    <property type="entry name" value="Acyl-CoA_DH_CS"/>
</dbReference>
<feature type="domain" description="Acyl-CoA oxidase/dehydrogenase middle" evidence="8">
    <location>
        <begin position="132"/>
        <end position="227"/>
    </location>
</feature>
<evidence type="ECO:0000259" key="8">
    <source>
        <dbReference type="Pfam" id="PF02770"/>
    </source>
</evidence>
<protein>
    <submittedName>
        <fullName evidence="10">Acyl-CoA dehydrogenase (ACADM, acd)</fullName>
        <ecNumber evidence="10">1.3.8.7</ecNumber>
    </submittedName>
</protein>
<keyword evidence="5 6" id="KW-0560">Oxidoreductase</keyword>
<evidence type="ECO:0000256" key="4">
    <source>
        <dbReference type="ARBA" id="ARBA00022827"/>
    </source>
</evidence>
<dbReference type="FunFam" id="1.10.540.10:FF:000002">
    <property type="entry name" value="Acyl-CoA dehydrogenase FadE19"/>
    <property type="match status" value="1"/>
</dbReference>
<dbReference type="Pfam" id="PF00441">
    <property type="entry name" value="Acyl-CoA_dh_1"/>
    <property type="match status" value="1"/>
</dbReference>
<dbReference type="Gene3D" id="1.20.140.10">
    <property type="entry name" value="Butyryl-CoA Dehydrogenase, subunit A, domain 3"/>
    <property type="match status" value="1"/>
</dbReference>
<dbReference type="Pfam" id="PF02771">
    <property type="entry name" value="Acyl-CoA_dh_N"/>
    <property type="match status" value="1"/>
</dbReference>
<evidence type="ECO:0000313" key="10">
    <source>
        <dbReference type="EMBL" id="AIF00349.1"/>
    </source>
</evidence>
<dbReference type="PANTHER" id="PTHR43884:SF12">
    <property type="entry name" value="ISOVALERYL-COA DEHYDROGENASE, MITOCHONDRIAL-RELATED"/>
    <property type="match status" value="1"/>
</dbReference>
<dbReference type="PIRSF" id="PIRSF016578">
    <property type="entry name" value="HsaA"/>
    <property type="match status" value="1"/>
</dbReference>
<proteinExistence type="inferred from homology"/>
<sequence length="398" mass="43256">MTKFLNPTIGDFSITLKDEHKDIQELAREFANNEIGPIAHKIDEEDKIPDSLVQKMSELGFLGVPYPTEYGGIGMDYLSMAIVIEELARVSCAVSVIPVAHTLIAMPLTSFGTEDQKQQFLIPLAKGEKIGAHAMTEPGAGSDPAGISTKATKDGNDWIINGTKAWCTNGDIADTFLIFARTSDEQKRHLGISAFIVDRNTDGFTVGNALPKTGIRGSKSVELILEDAKIPNSNILGEEGKGFYVAMDCYDHGRIEIAAQGVGIGQAAIESASKYITQRKAFGQTIMDFQGPQFMLAEATAELQASRLLTYWAASLRDQGKDYVSSAAIAKMYATEAAERASLTAIKLCGSAGVATEYPMERYLRDSQITKIYEGTNDIQRVTLGRLLHKETKNELGL</sequence>
<organism evidence="10">
    <name type="scientific">uncultured marine thaumarchaeote KM3_130_G11</name>
    <dbReference type="NCBI Taxonomy" id="1456000"/>
    <lineage>
        <taxon>Archaea</taxon>
        <taxon>Nitrososphaerota</taxon>
        <taxon>environmental samples</taxon>
    </lineage>
</organism>
<dbReference type="GO" id="GO:0050660">
    <property type="term" value="F:flavin adenine dinucleotide binding"/>
    <property type="evidence" value="ECO:0007669"/>
    <property type="project" value="InterPro"/>
</dbReference>
<dbReference type="SUPFAM" id="SSF47203">
    <property type="entry name" value="Acyl-CoA dehydrogenase C-terminal domain-like"/>
    <property type="match status" value="1"/>
</dbReference>
<evidence type="ECO:0000256" key="1">
    <source>
        <dbReference type="ARBA" id="ARBA00001974"/>
    </source>
</evidence>
<dbReference type="Pfam" id="PF02770">
    <property type="entry name" value="Acyl-CoA_dh_M"/>
    <property type="match status" value="1"/>
</dbReference>
<name>A0A075G9J6_9ARCH</name>
<evidence type="ECO:0000256" key="6">
    <source>
        <dbReference type="RuleBase" id="RU362125"/>
    </source>
</evidence>
<dbReference type="FunFam" id="2.40.110.10:FF:000001">
    <property type="entry name" value="Acyl-CoA dehydrogenase, mitochondrial"/>
    <property type="match status" value="1"/>
</dbReference>
<feature type="domain" description="Acyl-CoA dehydrogenase/oxidase C-terminal" evidence="7">
    <location>
        <begin position="240"/>
        <end position="386"/>
    </location>
</feature>
<dbReference type="InterPro" id="IPR006091">
    <property type="entry name" value="Acyl-CoA_Oxase/DH_mid-dom"/>
</dbReference>
<accession>A0A075G9J6</accession>
<dbReference type="InterPro" id="IPR009075">
    <property type="entry name" value="AcylCo_DH/oxidase_C"/>
</dbReference>
<dbReference type="PANTHER" id="PTHR43884">
    <property type="entry name" value="ACYL-COA DEHYDROGENASE"/>
    <property type="match status" value="1"/>
</dbReference>
<reference evidence="10" key="1">
    <citation type="journal article" date="2014" name="Genome Biol. Evol.">
        <title>Pangenome evidence for extensive interdomain horizontal transfer affecting lineage core and shell genes in uncultured planktonic thaumarchaeota and euryarchaeota.</title>
        <authorList>
            <person name="Deschamps P."/>
            <person name="Zivanovic Y."/>
            <person name="Moreira D."/>
            <person name="Rodriguez-Valera F."/>
            <person name="Lopez-Garcia P."/>
        </authorList>
    </citation>
    <scope>NUCLEOTIDE SEQUENCE</scope>
</reference>
<dbReference type="AlphaFoldDB" id="A0A075G9J6"/>
<dbReference type="PROSITE" id="PS00072">
    <property type="entry name" value="ACYL_COA_DH_1"/>
    <property type="match status" value="1"/>
</dbReference>
<comment type="cofactor">
    <cofactor evidence="1 6">
        <name>FAD</name>
        <dbReference type="ChEBI" id="CHEBI:57692"/>
    </cofactor>
</comment>
<dbReference type="Gene3D" id="2.40.110.10">
    <property type="entry name" value="Butyryl-CoA Dehydrogenase, subunit A, domain 2"/>
    <property type="match status" value="1"/>
</dbReference>
<dbReference type="Gene3D" id="1.10.540.10">
    <property type="entry name" value="Acyl-CoA dehydrogenase/oxidase, N-terminal domain"/>
    <property type="match status" value="1"/>
</dbReference>
<dbReference type="InterPro" id="IPR013786">
    <property type="entry name" value="AcylCoA_DH/ox_N"/>
</dbReference>
<dbReference type="EMBL" id="KF900588">
    <property type="protein sequence ID" value="AIF00349.1"/>
    <property type="molecule type" value="Genomic_DNA"/>
</dbReference>
<dbReference type="FunFam" id="1.20.140.10:FF:000004">
    <property type="entry name" value="Acyl-CoA dehydrogenase FadE25"/>
    <property type="match status" value="1"/>
</dbReference>
<evidence type="ECO:0000259" key="9">
    <source>
        <dbReference type="Pfam" id="PF02771"/>
    </source>
</evidence>
<evidence type="ECO:0000256" key="2">
    <source>
        <dbReference type="ARBA" id="ARBA00009347"/>
    </source>
</evidence>
<gene>
    <name evidence="10" type="primary">ACADM</name>
    <name evidence="10" type="synonym">acd</name>
</gene>
<dbReference type="InterPro" id="IPR037069">
    <property type="entry name" value="AcylCoA_DH/ox_N_sf"/>
</dbReference>
<dbReference type="InterPro" id="IPR046373">
    <property type="entry name" value="Acyl-CoA_Oxase/DH_mid-dom_sf"/>
</dbReference>